<organism evidence="1 2">
    <name type="scientific">Tetragonisca angustula</name>
    <dbReference type="NCBI Taxonomy" id="166442"/>
    <lineage>
        <taxon>Eukaryota</taxon>
        <taxon>Metazoa</taxon>
        <taxon>Ecdysozoa</taxon>
        <taxon>Arthropoda</taxon>
        <taxon>Hexapoda</taxon>
        <taxon>Insecta</taxon>
        <taxon>Pterygota</taxon>
        <taxon>Neoptera</taxon>
        <taxon>Endopterygota</taxon>
        <taxon>Hymenoptera</taxon>
        <taxon>Apocrita</taxon>
        <taxon>Aculeata</taxon>
        <taxon>Apoidea</taxon>
        <taxon>Anthophila</taxon>
        <taxon>Apidae</taxon>
        <taxon>Tetragonisca</taxon>
    </lineage>
</organism>
<evidence type="ECO:0000313" key="2">
    <source>
        <dbReference type="Proteomes" id="UP001432146"/>
    </source>
</evidence>
<keyword evidence="2" id="KW-1185">Reference proteome</keyword>
<dbReference type="CDD" id="cd09272">
    <property type="entry name" value="RNase_HI_RT_Ty1"/>
    <property type="match status" value="1"/>
</dbReference>
<comment type="caution">
    <text evidence="1">The sequence shown here is derived from an EMBL/GenBank/DDBJ whole genome shotgun (WGS) entry which is preliminary data.</text>
</comment>
<gene>
    <name evidence="1" type="ORF">QLX08_005910</name>
</gene>
<evidence type="ECO:0000313" key="1">
    <source>
        <dbReference type="EMBL" id="KAK9301912.1"/>
    </source>
</evidence>
<accession>A0AAW0ZVZ1</accession>
<proteinExistence type="predicted"/>
<reference evidence="1 2" key="1">
    <citation type="submission" date="2024-05" db="EMBL/GenBank/DDBJ databases">
        <title>The nuclear and mitochondrial genome assemblies of Tetragonisca angustula (Apidae: Meliponini), a tiny yet remarkable pollinator in the Neotropics.</title>
        <authorList>
            <person name="Ferrari R."/>
            <person name="Ricardo P.C."/>
            <person name="Dias F.C."/>
            <person name="Araujo N.S."/>
            <person name="Soares D.O."/>
            <person name="Zhou Q.-S."/>
            <person name="Zhu C.-D."/>
            <person name="Coutinho L."/>
            <person name="Airas M.C."/>
            <person name="Batista T.M."/>
        </authorList>
    </citation>
    <scope>NUCLEOTIDE SEQUENCE [LARGE SCALE GENOMIC DNA]</scope>
    <source>
        <strain evidence="1">ASF017062</strain>
        <tissue evidence="1">Abdomen</tissue>
    </source>
</reference>
<dbReference type="AlphaFoldDB" id="A0AAW0ZVZ1"/>
<dbReference type="Proteomes" id="UP001432146">
    <property type="component" value="Unassembled WGS sequence"/>
</dbReference>
<dbReference type="EMBL" id="JAWNGG020000103">
    <property type="protein sequence ID" value="KAK9301912.1"/>
    <property type="molecule type" value="Genomic_DNA"/>
</dbReference>
<sequence>MRTPIGKKGQIENLIVDTYSNSEVTVSAGHAGNKPVLPFLDRGGLYISLNEACQETLWLRKLLQNFQENIKGPIKIYEDNQGCLKLVKDQKFSKRSKYIDIRYHFIRDFKESNIIDLIYCNTNNIIADIMKPICSTRLIELSKKCGLKSEEL</sequence>
<protein>
    <recommendedName>
        <fullName evidence="3">Copia protein</fullName>
    </recommendedName>
</protein>
<evidence type="ECO:0008006" key="3">
    <source>
        <dbReference type="Google" id="ProtNLM"/>
    </source>
</evidence>
<name>A0AAW0ZVZ1_9HYME</name>